<dbReference type="AlphaFoldDB" id="A0AA39ZQ13"/>
<organism evidence="2 3">
    <name type="scientific">Apiosordaria backusii</name>
    <dbReference type="NCBI Taxonomy" id="314023"/>
    <lineage>
        <taxon>Eukaryota</taxon>
        <taxon>Fungi</taxon>
        <taxon>Dikarya</taxon>
        <taxon>Ascomycota</taxon>
        <taxon>Pezizomycotina</taxon>
        <taxon>Sordariomycetes</taxon>
        <taxon>Sordariomycetidae</taxon>
        <taxon>Sordariales</taxon>
        <taxon>Lasiosphaeriaceae</taxon>
        <taxon>Apiosordaria</taxon>
    </lineage>
</organism>
<evidence type="ECO:0000256" key="1">
    <source>
        <dbReference type="SAM" id="MobiDB-lite"/>
    </source>
</evidence>
<gene>
    <name evidence="2" type="ORF">B0T21DRAFT_397559</name>
</gene>
<comment type="caution">
    <text evidence="2">The sequence shown here is derived from an EMBL/GenBank/DDBJ whole genome shotgun (WGS) entry which is preliminary data.</text>
</comment>
<feature type="region of interest" description="Disordered" evidence="1">
    <location>
        <begin position="278"/>
        <end position="340"/>
    </location>
</feature>
<evidence type="ECO:0000313" key="3">
    <source>
        <dbReference type="Proteomes" id="UP001172159"/>
    </source>
</evidence>
<name>A0AA39ZQ13_9PEZI</name>
<feature type="compositionally biased region" description="Polar residues" evidence="1">
    <location>
        <begin position="281"/>
        <end position="304"/>
    </location>
</feature>
<evidence type="ECO:0000313" key="2">
    <source>
        <dbReference type="EMBL" id="KAK0701458.1"/>
    </source>
</evidence>
<dbReference type="Proteomes" id="UP001172159">
    <property type="component" value="Unassembled WGS sequence"/>
</dbReference>
<proteinExistence type="predicted"/>
<reference evidence="2" key="1">
    <citation type="submission" date="2023-06" db="EMBL/GenBank/DDBJ databases">
        <title>Genome-scale phylogeny and comparative genomics of the fungal order Sordariales.</title>
        <authorList>
            <consortium name="Lawrence Berkeley National Laboratory"/>
            <person name="Hensen N."/>
            <person name="Bonometti L."/>
            <person name="Westerberg I."/>
            <person name="Brannstrom I.O."/>
            <person name="Guillou S."/>
            <person name="Cros-Aarteil S."/>
            <person name="Calhoun S."/>
            <person name="Haridas S."/>
            <person name="Kuo A."/>
            <person name="Mondo S."/>
            <person name="Pangilinan J."/>
            <person name="Riley R."/>
            <person name="Labutti K."/>
            <person name="Andreopoulos B."/>
            <person name="Lipzen A."/>
            <person name="Chen C."/>
            <person name="Yanf M."/>
            <person name="Daum C."/>
            <person name="Ng V."/>
            <person name="Clum A."/>
            <person name="Steindorff A."/>
            <person name="Ohm R."/>
            <person name="Martin F."/>
            <person name="Silar P."/>
            <person name="Natvig D."/>
            <person name="Lalanne C."/>
            <person name="Gautier V."/>
            <person name="Ament-Velasquez S.L."/>
            <person name="Kruys A."/>
            <person name="Hutchinson M.I."/>
            <person name="Powell A.J."/>
            <person name="Barry K."/>
            <person name="Miller A.N."/>
            <person name="Grigoriev I.V."/>
            <person name="Debuchy R."/>
            <person name="Gladieux P."/>
            <person name="Thoren M.H."/>
            <person name="Johannesson H."/>
        </authorList>
    </citation>
    <scope>NUCLEOTIDE SEQUENCE</scope>
    <source>
        <strain evidence="2">CBS 540.89</strain>
    </source>
</reference>
<accession>A0AA39ZQ13</accession>
<sequence>MRLNLSNGCIAPGLQCSPYFFLLHILTGVVGLASEAAAIAFEISKKPVAALQLLGNIRGVLLGSLYDSRSNFEAVEREHPDLASQFRDLRESLNAPPLPTNDLGGLTGSNPEALQRGDGRREIGKAMEALTQNTRNQPGFEQFLLPPPTSDLLTAAAEGLVVVLNVSQLRCDALIIGSSGIQCLPLPQVNHGDVKRLSTDPVSALSWLWDNIVGPVLDFLGFTTTPTDDQWPRARSVPTGLLSSFLFTLPGITSSLALLPPSTRLMYLILQPVREKFHPRPTTQGQGSENPLTRQAAENLSSSPWKRPLARKALALDEPRTKRNRHSPAPSHGSTHPTQPLESHLLLQDWETGPLTVQSPLDIDLASNQPFLAYLSACGSGQVADDQSVDESIHLSSAFQLAGLVYAGLVYEGLKRDGLEDLSVSAGLHHATRRLRDDWVREVNSMVGSEETRKRGRPAIPLWKVKKETVSVAVKAALWVLDFEPQALDVSLLA</sequence>
<keyword evidence="3" id="KW-1185">Reference proteome</keyword>
<protein>
    <recommendedName>
        <fullName evidence="4">CHAT domain-containing protein</fullName>
    </recommendedName>
</protein>
<dbReference type="EMBL" id="JAUKTV010000028">
    <property type="protein sequence ID" value="KAK0701458.1"/>
    <property type="molecule type" value="Genomic_DNA"/>
</dbReference>
<evidence type="ECO:0008006" key="4">
    <source>
        <dbReference type="Google" id="ProtNLM"/>
    </source>
</evidence>